<evidence type="ECO:0000313" key="3">
    <source>
        <dbReference type="Proteomes" id="UP001597119"/>
    </source>
</evidence>
<dbReference type="InterPro" id="IPR004155">
    <property type="entry name" value="PBS_lyase_HEAT"/>
</dbReference>
<dbReference type="EMBL" id="JBHUDJ010000015">
    <property type="protein sequence ID" value="MFD1589470.1"/>
    <property type="molecule type" value="Genomic_DNA"/>
</dbReference>
<dbReference type="RefSeq" id="WP_247381047.1">
    <property type="nucleotide sequence ID" value="NZ_JALLGV010000009.1"/>
</dbReference>
<dbReference type="Gene3D" id="1.25.10.10">
    <property type="entry name" value="Leucine-rich Repeat Variant"/>
    <property type="match status" value="2"/>
</dbReference>
<feature type="domain" description="Condensin complex subunit 1 C-terminal" evidence="1">
    <location>
        <begin position="79"/>
        <end position="189"/>
    </location>
</feature>
<dbReference type="AlphaFoldDB" id="A0ABD6CGV0"/>
<name>A0ABD6CGV0_9EURY</name>
<evidence type="ECO:0000259" key="1">
    <source>
        <dbReference type="Pfam" id="PF12717"/>
    </source>
</evidence>
<dbReference type="PANTHER" id="PTHR12697:SF5">
    <property type="entry name" value="DEOXYHYPUSINE HYDROXYLASE"/>
    <property type="match status" value="1"/>
</dbReference>
<dbReference type="SMART" id="SM00567">
    <property type="entry name" value="EZ_HEAT"/>
    <property type="match status" value="4"/>
</dbReference>
<dbReference type="Pfam" id="PF12717">
    <property type="entry name" value="Cnd1"/>
    <property type="match status" value="1"/>
</dbReference>
<gene>
    <name evidence="2" type="ORF">ACFR9U_21040</name>
</gene>
<proteinExistence type="predicted"/>
<organism evidence="2 3">
    <name type="scientific">Halorientalis brevis</name>
    <dbReference type="NCBI Taxonomy" id="1126241"/>
    <lineage>
        <taxon>Archaea</taxon>
        <taxon>Methanobacteriati</taxon>
        <taxon>Methanobacteriota</taxon>
        <taxon>Stenosarchaea group</taxon>
        <taxon>Halobacteria</taxon>
        <taxon>Halobacteriales</taxon>
        <taxon>Haloarculaceae</taxon>
        <taxon>Halorientalis</taxon>
    </lineage>
</organism>
<accession>A0ABD6CGV0</accession>
<protein>
    <submittedName>
        <fullName evidence="2">HEAT repeat domain-containing protein</fullName>
    </submittedName>
</protein>
<dbReference type="InterPro" id="IPR016024">
    <property type="entry name" value="ARM-type_fold"/>
</dbReference>
<sequence>MVEDESLDVKDIHRDISQVLTDGDQRAVSATIPQLLKLPADTQQTLLRKLETVAQVEPAVLEPAVPTLEAVLSGGDRSVRLTAVKVLATIAATQPNAVADLSSTLTDALSDDFYYVRGRAAQALGHVAETAPEAVDTTTIIARLLNALSLDRTETRHYVSEALCRISFGDPAPLRTMTSDIAEHLSDEEDLVRYYLTTTLAVVATAEPIYVAAVEPELRDRLDDDVPFVRGRAAETLGLIARADPDAVEEATESLLACREDGQFVATRATFALHQLDESPPEFDEEIGTYETIVTETPSIVEEITSPDSDETSCPQCGQTFGEAHPPMCPGCGRPLI</sequence>
<reference evidence="2 3" key="1">
    <citation type="journal article" date="2019" name="Int. J. Syst. Evol. Microbiol.">
        <title>The Global Catalogue of Microorganisms (GCM) 10K type strain sequencing project: providing services to taxonomists for standard genome sequencing and annotation.</title>
        <authorList>
            <consortium name="The Broad Institute Genomics Platform"/>
            <consortium name="The Broad Institute Genome Sequencing Center for Infectious Disease"/>
            <person name="Wu L."/>
            <person name="Ma J."/>
        </authorList>
    </citation>
    <scope>NUCLEOTIDE SEQUENCE [LARGE SCALE GENOMIC DNA]</scope>
    <source>
        <strain evidence="2 3">CGMCC 1.12125</strain>
    </source>
</reference>
<dbReference type="InterPro" id="IPR032682">
    <property type="entry name" value="Cnd1_C"/>
</dbReference>
<dbReference type="SUPFAM" id="SSF48371">
    <property type="entry name" value="ARM repeat"/>
    <property type="match status" value="1"/>
</dbReference>
<dbReference type="InterPro" id="IPR011989">
    <property type="entry name" value="ARM-like"/>
</dbReference>
<keyword evidence="3" id="KW-1185">Reference proteome</keyword>
<comment type="caution">
    <text evidence="2">The sequence shown here is derived from an EMBL/GenBank/DDBJ whole genome shotgun (WGS) entry which is preliminary data.</text>
</comment>
<dbReference type="Proteomes" id="UP001597119">
    <property type="component" value="Unassembled WGS sequence"/>
</dbReference>
<dbReference type="PANTHER" id="PTHR12697">
    <property type="entry name" value="PBS LYASE HEAT-LIKE PROTEIN"/>
    <property type="match status" value="1"/>
</dbReference>
<evidence type="ECO:0000313" key="2">
    <source>
        <dbReference type="EMBL" id="MFD1589470.1"/>
    </source>
</evidence>